<dbReference type="PRINTS" id="PR00344">
    <property type="entry name" value="BCTRLSENSOR"/>
</dbReference>
<evidence type="ECO:0000256" key="15">
    <source>
        <dbReference type="SAM" id="Phobius"/>
    </source>
</evidence>
<dbReference type="CDD" id="cd00082">
    <property type="entry name" value="HisKA"/>
    <property type="match status" value="1"/>
</dbReference>
<comment type="caution">
    <text evidence="18">The sequence shown here is derived from an EMBL/GenBank/DDBJ whole genome shotgun (WGS) entry which is preliminary data.</text>
</comment>
<evidence type="ECO:0000256" key="4">
    <source>
        <dbReference type="ARBA" id="ARBA00022475"/>
    </source>
</evidence>
<evidence type="ECO:0000313" key="19">
    <source>
        <dbReference type="Proteomes" id="UP000028702"/>
    </source>
</evidence>
<dbReference type="eggNOG" id="COG2205">
    <property type="taxonomic scope" value="Bacteria"/>
</dbReference>
<dbReference type="InterPro" id="IPR036890">
    <property type="entry name" value="HATPase_C_sf"/>
</dbReference>
<dbReference type="InterPro" id="IPR003660">
    <property type="entry name" value="HAMP_dom"/>
</dbReference>
<dbReference type="SUPFAM" id="SSF55874">
    <property type="entry name" value="ATPase domain of HSP90 chaperone/DNA topoisomerase II/histidine kinase"/>
    <property type="match status" value="1"/>
</dbReference>
<dbReference type="PROSITE" id="PS50109">
    <property type="entry name" value="HIS_KIN"/>
    <property type="match status" value="1"/>
</dbReference>
<keyword evidence="7" id="KW-0808">Transferase</keyword>
<gene>
    <name evidence="18" type="ORF">M2A_2028</name>
</gene>
<evidence type="ECO:0000256" key="3">
    <source>
        <dbReference type="ARBA" id="ARBA00012438"/>
    </source>
</evidence>
<dbReference type="STRING" id="1333998.M2A_2028"/>
<keyword evidence="14 15" id="KW-0472">Membrane</keyword>
<dbReference type="SMART" id="SM00387">
    <property type="entry name" value="HATPase_c"/>
    <property type="match status" value="1"/>
</dbReference>
<evidence type="ECO:0000256" key="7">
    <source>
        <dbReference type="ARBA" id="ARBA00022679"/>
    </source>
</evidence>
<evidence type="ECO:0000256" key="8">
    <source>
        <dbReference type="ARBA" id="ARBA00022692"/>
    </source>
</evidence>
<accession>A0A081BBW1</accession>
<evidence type="ECO:0000256" key="11">
    <source>
        <dbReference type="ARBA" id="ARBA00022840"/>
    </source>
</evidence>
<dbReference type="InterPro" id="IPR050980">
    <property type="entry name" value="2C_sensor_his_kinase"/>
</dbReference>
<feature type="domain" description="HAMP" evidence="17">
    <location>
        <begin position="180"/>
        <end position="232"/>
    </location>
</feature>
<keyword evidence="5" id="KW-0997">Cell inner membrane</keyword>
<dbReference type="EMBL" id="BBIO01000010">
    <property type="protein sequence ID" value="GAK45529.1"/>
    <property type="molecule type" value="Genomic_DNA"/>
</dbReference>
<keyword evidence="4" id="KW-1003">Cell membrane</keyword>
<evidence type="ECO:0000256" key="9">
    <source>
        <dbReference type="ARBA" id="ARBA00022741"/>
    </source>
</evidence>
<dbReference type="SMART" id="SM00388">
    <property type="entry name" value="HisKA"/>
    <property type="match status" value="1"/>
</dbReference>
<dbReference type="InterPro" id="IPR003661">
    <property type="entry name" value="HisK_dim/P_dom"/>
</dbReference>
<comment type="catalytic activity">
    <reaction evidence="1">
        <text>ATP + protein L-histidine = ADP + protein N-phospho-L-histidine.</text>
        <dbReference type="EC" id="2.7.13.3"/>
    </reaction>
</comment>
<dbReference type="SMART" id="SM00304">
    <property type="entry name" value="HAMP"/>
    <property type="match status" value="1"/>
</dbReference>
<protein>
    <recommendedName>
        <fullName evidence="3">histidine kinase</fullName>
        <ecNumber evidence="3">2.7.13.3</ecNumber>
    </recommendedName>
</protein>
<dbReference type="Pfam" id="PF00512">
    <property type="entry name" value="HisKA"/>
    <property type="match status" value="1"/>
</dbReference>
<dbReference type="Gene3D" id="1.10.287.130">
    <property type="match status" value="1"/>
</dbReference>
<dbReference type="SUPFAM" id="SSF47384">
    <property type="entry name" value="Homodimeric domain of signal transducing histidine kinase"/>
    <property type="match status" value="1"/>
</dbReference>
<dbReference type="AlphaFoldDB" id="A0A081BBW1"/>
<evidence type="ECO:0000259" key="16">
    <source>
        <dbReference type="PROSITE" id="PS50109"/>
    </source>
</evidence>
<dbReference type="Proteomes" id="UP000028702">
    <property type="component" value="Unassembled WGS sequence"/>
</dbReference>
<dbReference type="GO" id="GO:0005886">
    <property type="term" value="C:plasma membrane"/>
    <property type="evidence" value="ECO:0007669"/>
    <property type="project" value="UniProtKB-SubCell"/>
</dbReference>
<dbReference type="InterPro" id="IPR005467">
    <property type="entry name" value="His_kinase_dom"/>
</dbReference>
<comment type="subcellular location">
    <subcellularLocation>
        <location evidence="2">Cell inner membrane</location>
        <topology evidence="2">Multi-pass membrane protein</topology>
    </subcellularLocation>
</comment>
<dbReference type="EC" id="2.7.13.3" evidence="3"/>
<proteinExistence type="predicted"/>
<keyword evidence="8 15" id="KW-0812">Transmembrane</keyword>
<dbReference type="Gene3D" id="3.30.565.10">
    <property type="entry name" value="Histidine kinase-like ATPase, C-terminal domain"/>
    <property type="match status" value="1"/>
</dbReference>
<evidence type="ECO:0000256" key="14">
    <source>
        <dbReference type="ARBA" id="ARBA00023136"/>
    </source>
</evidence>
<reference evidence="18 19" key="1">
    <citation type="submission" date="2014-07" db="EMBL/GenBank/DDBJ databases">
        <title>Tepidicaulis marinum gen. nov., sp. nov., a novel marine bacterium denitrifying nitrate to nitrous oxide strictly under microaerobic conditions.</title>
        <authorList>
            <person name="Takeuchi M."/>
            <person name="Yamagishi T."/>
            <person name="Kamagata Y."/>
            <person name="Oshima K."/>
            <person name="Hattori M."/>
            <person name="Katayama T."/>
            <person name="Hanada S."/>
            <person name="Tamaki H."/>
            <person name="Marumo K."/>
            <person name="Maeda H."/>
            <person name="Nedachi M."/>
            <person name="Iwasaki W."/>
            <person name="Suwa Y."/>
            <person name="Sakata S."/>
        </authorList>
    </citation>
    <scope>NUCLEOTIDE SEQUENCE [LARGE SCALE GENOMIC DNA]</scope>
    <source>
        <strain evidence="18 19">MA2</strain>
    </source>
</reference>
<dbReference type="GO" id="GO:0000155">
    <property type="term" value="F:phosphorelay sensor kinase activity"/>
    <property type="evidence" value="ECO:0007669"/>
    <property type="project" value="InterPro"/>
</dbReference>
<keyword evidence="11" id="KW-0067">ATP-binding</keyword>
<keyword evidence="9" id="KW-0547">Nucleotide-binding</keyword>
<keyword evidence="19" id="KW-1185">Reference proteome</keyword>
<evidence type="ECO:0000256" key="12">
    <source>
        <dbReference type="ARBA" id="ARBA00022989"/>
    </source>
</evidence>
<evidence type="ECO:0000256" key="10">
    <source>
        <dbReference type="ARBA" id="ARBA00022777"/>
    </source>
</evidence>
<keyword evidence="6" id="KW-0597">Phosphoprotein</keyword>
<sequence>MRKRMALGLAGRIIVSILLLLFIVQIFDWMLSDDPPVDQSPEMRIARQVIAATDVINKTPPAERPALAEALTGVALIVSVAPEAVQPKERFDAESGEDEEDVKALALLNREFGREGYIFGMAEEPLGRWHGVISIALEDGNWAVFRVPVEAFFVDEYEDGWFTRTLFWLLILMLVFWAGKRLARPVRRFADAAERLGKDLNAPPLPETGSRELRRASRAFNEMQKRIRRMVDDRNLMLAAIAHDLRTVLTRLRLRTEFIEEEEQRDKAARDIEEMQSMIDVSISFARGEAETETREPCDIAAMLKELAGDLGAPAEGSSEEAPRLTYDGPDYLSYPCGPTELRRTFRNLLVNALGYGKRAHVTLSKDESGIEIRIEDEGPGIPDPQLEHVFRPFYRVEGSRNRETGGTGLGLAIARTVILRHGGEIALANRPEGGLAVTITLPPAG</sequence>
<dbReference type="CDD" id="cd06225">
    <property type="entry name" value="HAMP"/>
    <property type="match status" value="1"/>
</dbReference>
<dbReference type="InterPro" id="IPR004358">
    <property type="entry name" value="Sig_transdc_His_kin-like_C"/>
</dbReference>
<evidence type="ECO:0000256" key="1">
    <source>
        <dbReference type="ARBA" id="ARBA00000085"/>
    </source>
</evidence>
<evidence type="ECO:0000256" key="6">
    <source>
        <dbReference type="ARBA" id="ARBA00022553"/>
    </source>
</evidence>
<dbReference type="Pfam" id="PF00672">
    <property type="entry name" value="HAMP"/>
    <property type="match status" value="1"/>
</dbReference>
<dbReference type="PANTHER" id="PTHR44936">
    <property type="entry name" value="SENSOR PROTEIN CREC"/>
    <property type="match status" value="1"/>
</dbReference>
<feature type="domain" description="Histidine kinase" evidence="16">
    <location>
        <begin position="240"/>
        <end position="446"/>
    </location>
</feature>
<keyword evidence="13" id="KW-0902">Two-component regulatory system</keyword>
<keyword evidence="10 18" id="KW-0418">Kinase</keyword>
<dbReference type="PROSITE" id="PS50885">
    <property type="entry name" value="HAMP"/>
    <property type="match status" value="1"/>
</dbReference>
<dbReference type="PANTHER" id="PTHR44936:SF5">
    <property type="entry name" value="SENSOR HISTIDINE KINASE ENVZ"/>
    <property type="match status" value="1"/>
</dbReference>
<evidence type="ECO:0000256" key="2">
    <source>
        <dbReference type="ARBA" id="ARBA00004429"/>
    </source>
</evidence>
<feature type="transmembrane region" description="Helical" evidence="15">
    <location>
        <begin position="161"/>
        <end position="179"/>
    </location>
</feature>
<evidence type="ECO:0000256" key="5">
    <source>
        <dbReference type="ARBA" id="ARBA00022519"/>
    </source>
</evidence>
<evidence type="ECO:0000256" key="13">
    <source>
        <dbReference type="ARBA" id="ARBA00023012"/>
    </source>
</evidence>
<dbReference type="InterPro" id="IPR003594">
    <property type="entry name" value="HATPase_dom"/>
</dbReference>
<feature type="transmembrane region" description="Helical" evidence="15">
    <location>
        <begin position="7"/>
        <end position="27"/>
    </location>
</feature>
<dbReference type="InterPro" id="IPR036097">
    <property type="entry name" value="HisK_dim/P_sf"/>
</dbReference>
<evidence type="ECO:0000313" key="18">
    <source>
        <dbReference type="EMBL" id="GAK45529.1"/>
    </source>
</evidence>
<keyword evidence="12 15" id="KW-1133">Transmembrane helix</keyword>
<evidence type="ECO:0000259" key="17">
    <source>
        <dbReference type="PROSITE" id="PS50885"/>
    </source>
</evidence>
<organism evidence="18 19">
    <name type="scientific">Tepidicaulis marinus</name>
    <dbReference type="NCBI Taxonomy" id="1333998"/>
    <lineage>
        <taxon>Bacteria</taxon>
        <taxon>Pseudomonadati</taxon>
        <taxon>Pseudomonadota</taxon>
        <taxon>Alphaproteobacteria</taxon>
        <taxon>Hyphomicrobiales</taxon>
        <taxon>Parvibaculaceae</taxon>
        <taxon>Tepidicaulis</taxon>
    </lineage>
</organism>
<dbReference type="GO" id="GO:0005524">
    <property type="term" value="F:ATP binding"/>
    <property type="evidence" value="ECO:0007669"/>
    <property type="project" value="UniProtKB-KW"/>
</dbReference>
<dbReference type="Pfam" id="PF02518">
    <property type="entry name" value="HATPase_c"/>
    <property type="match status" value="1"/>
</dbReference>
<name>A0A081BBW1_9HYPH</name>